<evidence type="ECO:0000256" key="1">
    <source>
        <dbReference type="SAM" id="MobiDB-lite"/>
    </source>
</evidence>
<evidence type="ECO:0000313" key="2">
    <source>
        <dbReference type="EMBL" id="KRG51210.1"/>
    </source>
</evidence>
<accession>A0ABR5NF84</accession>
<reference evidence="2 3" key="1">
    <citation type="submission" date="2015-05" db="EMBL/GenBank/DDBJ databases">
        <title>Genome sequencing and analysis of members of genus Stenotrophomonas.</title>
        <authorList>
            <person name="Patil P.P."/>
            <person name="Midha S."/>
            <person name="Patil P.B."/>
        </authorList>
    </citation>
    <scope>NUCLEOTIDE SEQUENCE [LARGE SCALE GENOMIC DNA]</scope>
    <source>
        <strain evidence="2 3">DSM 12575</strain>
    </source>
</reference>
<organism evidence="2 3">
    <name type="scientific">Stenotrophomonas nitritireducens</name>
    <dbReference type="NCBI Taxonomy" id="83617"/>
    <lineage>
        <taxon>Bacteria</taxon>
        <taxon>Pseudomonadati</taxon>
        <taxon>Pseudomonadota</taxon>
        <taxon>Gammaproteobacteria</taxon>
        <taxon>Lysobacterales</taxon>
        <taxon>Lysobacteraceae</taxon>
        <taxon>Stenotrophomonas</taxon>
    </lineage>
</organism>
<gene>
    <name evidence="2" type="ORF">ABB22_17645</name>
</gene>
<dbReference type="EMBL" id="LDJG01000091">
    <property type="protein sequence ID" value="KRG51210.1"/>
    <property type="molecule type" value="Genomic_DNA"/>
</dbReference>
<dbReference type="Proteomes" id="UP000050902">
    <property type="component" value="Unassembled WGS sequence"/>
</dbReference>
<feature type="region of interest" description="Disordered" evidence="1">
    <location>
        <begin position="1"/>
        <end position="33"/>
    </location>
</feature>
<protein>
    <submittedName>
        <fullName evidence="2">Uncharacterized protein</fullName>
    </submittedName>
</protein>
<evidence type="ECO:0000313" key="3">
    <source>
        <dbReference type="Proteomes" id="UP000050902"/>
    </source>
</evidence>
<comment type="caution">
    <text evidence="2">The sequence shown here is derived from an EMBL/GenBank/DDBJ whole genome shotgun (WGS) entry which is preliminary data.</text>
</comment>
<sequence>MTPGLPAPPAAAQSGGRPAPPAMATNLPQRSSHADLMRVPGPVRQFSAASLSNNPVLSTGTTKMDFRPMLENPQALPNIVLTPQGLPDLVEVRQQVLETTRARQGMLLRSQLSYRLKPAACSDAPRRARAAAAGS</sequence>
<keyword evidence="3" id="KW-1185">Reference proteome</keyword>
<feature type="non-terminal residue" evidence="2">
    <location>
        <position position="135"/>
    </location>
</feature>
<name>A0ABR5NF84_9GAMM</name>
<proteinExistence type="predicted"/>